<feature type="domain" description="TM2" evidence="6">
    <location>
        <begin position="43"/>
        <end position="95"/>
    </location>
</feature>
<dbReference type="RefSeq" id="WP_054679688.1">
    <property type="nucleotide sequence ID" value="NZ_AYYO01000019.1"/>
</dbReference>
<evidence type="ECO:0000256" key="1">
    <source>
        <dbReference type="ARBA" id="ARBA00004141"/>
    </source>
</evidence>
<comment type="subcellular location">
    <subcellularLocation>
        <location evidence="1">Membrane</location>
        <topology evidence="1">Multi-pass membrane protein</topology>
    </subcellularLocation>
</comment>
<name>A0A0R1ZQK8_9LACO</name>
<keyword evidence="2 5" id="KW-0812">Transmembrane</keyword>
<dbReference type="EMBL" id="AYYO01000019">
    <property type="protein sequence ID" value="KRM55508.1"/>
    <property type="molecule type" value="Genomic_DNA"/>
</dbReference>
<dbReference type="InterPro" id="IPR050932">
    <property type="entry name" value="TM2D1-3-like"/>
</dbReference>
<comment type="caution">
    <text evidence="7">The sequence shown here is derived from an EMBL/GenBank/DDBJ whole genome shotgun (WGS) entry which is preliminary data.</text>
</comment>
<dbReference type="OrthoDB" id="2004788at2"/>
<gene>
    <name evidence="7" type="ORF">FC18_GL001226</name>
</gene>
<accession>A0A0R1ZQK8</accession>
<reference evidence="7 8" key="1">
    <citation type="journal article" date="2015" name="Genome Announc.">
        <title>Expanding the biotechnology potential of lactobacilli through comparative genomics of 213 strains and associated genera.</title>
        <authorList>
            <person name="Sun Z."/>
            <person name="Harris H.M."/>
            <person name="McCann A."/>
            <person name="Guo C."/>
            <person name="Argimon S."/>
            <person name="Zhang W."/>
            <person name="Yang X."/>
            <person name="Jeffery I.B."/>
            <person name="Cooney J.C."/>
            <person name="Kagawa T.F."/>
            <person name="Liu W."/>
            <person name="Song Y."/>
            <person name="Salvetti E."/>
            <person name="Wrobel A."/>
            <person name="Rasinkangas P."/>
            <person name="Parkhill J."/>
            <person name="Rea M.C."/>
            <person name="O'Sullivan O."/>
            <person name="Ritari J."/>
            <person name="Douillard F.P."/>
            <person name="Paul Ross R."/>
            <person name="Yang R."/>
            <person name="Briner A.E."/>
            <person name="Felis G.E."/>
            <person name="de Vos W.M."/>
            <person name="Barrangou R."/>
            <person name="Klaenhammer T.R."/>
            <person name="Caufield P.W."/>
            <person name="Cui Y."/>
            <person name="Zhang H."/>
            <person name="O'Toole P.W."/>
        </authorList>
    </citation>
    <scope>NUCLEOTIDE SEQUENCE [LARGE SCALE GENOMIC DNA]</scope>
    <source>
        <strain evidence="7 8">DSM 20505</strain>
    </source>
</reference>
<dbReference type="GO" id="GO:0016020">
    <property type="term" value="C:membrane"/>
    <property type="evidence" value="ECO:0007669"/>
    <property type="project" value="UniProtKB-SubCell"/>
</dbReference>
<evidence type="ECO:0000256" key="3">
    <source>
        <dbReference type="ARBA" id="ARBA00022989"/>
    </source>
</evidence>
<evidence type="ECO:0000256" key="5">
    <source>
        <dbReference type="SAM" id="Phobius"/>
    </source>
</evidence>
<organism evidence="7 8">
    <name type="scientific">Lacticaseibacillus sharpeae JCM 1186 = DSM 20505</name>
    <dbReference type="NCBI Taxonomy" id="1291052"/>
    <lineage>
        <taxon>Bacteria</taxon>
        <taxon>Bacillati</taxon>
        <taxon>Bacillota</taxon>
        <taxon>Bacilli</taxon>
        <taxon>Lactobacillales</taxon>
        <taxon>Lactobacillaceae</taxon>
        <taxon>Lacticaseibacillus</taxon>
    </lineage>
</organism>
<evidence type="ECO:0000313" key="8">
    <source>
        <dbReference type="Proteomes" id="UP000051679"/>
    </source>
</evidence>
<feature type="transmembrane region" description="Helical" evidence="5">
    <location>
        <begin position="77"/>
        <end position="97"/>
    </location>
</feature>
<protein>
    <recommendedName>
        <fullName evidence="6">TM2 domain-containing protein</fullName>
    </recommendedName>
</protein>
<proteinExistence type="predicted"/>
<dbReference type="STRING" id="1291052.FC18_GL001226"/>
<evidence type="ECO:0000256" key="4">
    <source>
        <dbReference type="ARBA" id="ARBA00023136"/>
    </source>
</evidence>
<keyword evidence="4 5" id="KW-0472">Membrane</keyword>
<keyword evidence="3 5" id="KW-1133">Transmembrane helix</keyword>
<evidence type="ECO:0000259" key="6">
    <source>
        <dbReference type="Pfam" id="PF05154"/>
    </source>
</evidence>
<sequence length="144" mass="15793">MNYDTFLITNSNKFPSVAIGGLHSQMQTAPEGAQIAVMTASYREPIVALLLSFFLGVFGFDRFYIGDVGLGVGKLAATFLTFGVAGFIWWFIDLFLIMGATRRKNYEEAMTILSYAGMQQGSAANYTDQGTDNDTGDDSDFDDF</sequence>
<dbReference type="AlphaFoldDB" id="A0A0R1ZQK8"/>
<keyword evidence="8" id="KW-1185">Reference proteome</keyword>
<dbReference type="Pfam" id="PF05154">
    <property type="entry name" value="TM2"/>
    <property type="match status" value="1"/>
</dbReference>
<feature type="transmembrane region" description="Helical" evidence="5">
    <location>
        <begin position="46"/>
        <end position="65"/>
    </location>
</feature>
<evidence type="ECO:0000313" key="7">
    <source>
        <dbReference type="EMBL" id="KRM55508.1"/>
    </source>
</evidence>
<dbReference type="PATRIC" id="fig|1291052.5.peg.1244"/>
<dbReference type="PANTHER" id="PTHR21016:SF25">
    <property type="entry name" value="TM2 DOMAIN-CONTAINING PROTEIN DDB_G0277895-RELATED"/>
    <property type="match status" value="1"/>
</dbReference>
<evidence type="ECO:0000256" key="2">
    <source>
        <dbReference type="ARBA" id="ARBA00022692"/>
    </source>
</evidence>
<dbReference type="Proteomes" id="UP000051679">
    <property type="component" value="Unassembled WGS sequence"/>
</dbReference>
<dbReference type="PANTHER" id="PTHR21016">
    <property type="entry name" value="BETA-AMYLOID BINDING PROTEIN-RELATED"/>
    <property type="match status" value="1"/>
</dbReference>
<dbReference type="InterPro" id="IPR007829">
    <property type="entry name" value="TM2"/>
</dbReference>